<dbReference type="GO" id="GO:0035091">
    <property type="term" value="F:phosphatidylinositol binding"/>
    <property type="evidence" value="ECO:0007669"/>
    <property type="project" value="InterPro"/>
</dbReference>
<keyword evidence="2" id="KW-0813">Transport</keyword>
<evidence type="ECO:0000256" key="2">
    <source>
        <dbReference type="ARBA" id="ARBA00022927"/>
    </source>
</evidence>
<feature type="compositionally biased region" description="Acidic residues" evidence="3">
    <location>
        <begin position="22"/>
        <end position="39"/>
    </location>
</feature>
<dbReference type="Ensembl" id="ENSCCRT00010127257.1">
    <property type="protein sequence ID" value="ENSCCRP00010114439.1"/>
    <property type="gene ID" value="ENSCCRG00010050309.1"/>
</dbReference>
<dbReference type="Gene3D" id="3.30.1520.10">
    <property type="entry name" value="Phox-like domain"/>
    <property type="match status" value="1"/>
</dbReference>
<evidence type="ECO:0000313" key="6">
    <source>
        <dbReference type="Proteomes" id="UP000694427"/>
    </source>
</evidence>
<dbReference type="PANTHER" id="PTHR10555">
    <property type="entry name" value="SORTING NEXIN"/>
    <property type="match status" value="1"/>
</dbReference>
<reference evidence="5" key="1">
    <citation type="submission" date="2025-08" db="UniProtKB">
        <authorList>
            <consortium name="Ensembl"/>
        </authorList>
    </citation>
    <scope>IDENTIFICATION</scope>
</reference>
<sequence>SPEAARLSAEDISPSSNGPRDDDPDDPDDLFAEATEEVSLDSPERQPILSDGPSPAITPVTISPRVDVFDRSPDLDEDEEENRDTFDIQISVSDPEKVGDGMNAYMVYKVMTKTSLSIFSRDEVCVKRRFSDFLGLHSKLASKYMHMGYIVPPAPEKSIVGMTKVKVGKEDLSSVEFVEKRRSALERYLLRTVKHPALLKDPDVLQFLECSELPRAVSTQALSGAGILRMVNKAADAVNKMTIKMNESDAWFEEKQQQFENLDVQLRKLHASVESLVCHRKGNITNNNIKTCLMRMISEDHVTLKTGVMMLKIQLRITEINYSKVQQGERDFEQISKNIRREVGRFEKDRVKDFRVVIMKYLESLVHTQQQLIKYWEAFLPEAKAIA</sequence>
<reference evidence="5" key="2">
    <citation type="submission" date="2025-09" db="UniProtKB">
        <authorList>
            <consortium name="Ensembl"/>
        </authorList>
    </citation>
    <scope>IDENTIFICATION</scope>
</reference>
<name>A0A8C1Q7C5_CYPCA</name>
<dbReference type="GO" id="GO:0015031">
    <property type="term" value="P:protein transport"/>
    <property type="evidence" value="ECO:0007669"/>
    <property type="project" value="UniProtKB-KW"/>
</dbReference>
<feature type="region of interest" description="Disordered" evidence="3">
    <location>
        <begin position="1"/>
        <end position="83"/>
    </location>
</feature>
<organism evidence="5 6">
    <name type="scientific">Cyprinus carpio</name>
    <name type="common">Common carp</name>
    <dbReference type="NCBI Taxonomy" id="7962"/>
    <lineage>
        <taxon>Eukaryota</taxon>
        <taxon>Metazoa</taxon>
        <taxon>Chordata</taxon>
        <taxon>Craniata</taxon>
        <taxon>Vertebrata</taxon>
        <taxon>Euteleostomi</taxon>
        <taxon>Actinopterygii</taxon>
        <taxon>Neopterygii</taxon>
        <taxon>Teleostei</taxon>
        <taxon>Ostariophysi</taxon>
        <taxon>Cypriniformes</taxon>
        <taxon>Cyprinidae</taxon>
        <taxon>Cyprininae</taxon>
        <taxon>Cyprinus</taxon>
    </lineage>
</organism>
<feature type="domain" description="PX" evidence="4">
    <location>
        <begin position="86"/>
        <end position="215"/>
    </location>
</feature>
<dbReference type="InterPro" id="IPR036871">
    <property type="entry name" value="PX_dom_sf"/>
</dbReference>
<dbReference type="FunFam" id="3.30.1520.10:FF:000016">
    <property type="entry name" value="Sorting nexin 2"/>
    <property type="match status" value="1"/>
</dbReference>
<dbReference type="GO" id="GO:0010008">
    <property type="term" value="C:endosome membrane"/>
    <property type="evidence" value="ECO:0007669"/>
    <property type="project" value="TreeGrafter"/>
</dbReference>
<dbReference type="InterPro" id="IPR001683">
    <property type="entry name" value="PX_dom"/>
</dbReference>
<evidence type="ECO:0000256" key="1">
    <source>
        <dbReference type="ARBA" id="ARBA00010883"/>
    </source>
</evidence>
<comment type="similarity">
    <text evidence="1">Belongs to the sorting nexin family.</text>
</comment>
<dbReference type="Pfam" id="PF09325">
    <property type="entry name" value="Vps5"/>
    <property type="match status" value="2"/>
</dbReference>
<proteinExistence type="inferred from homology"/>
<dbReference type="InterPro" id="IPR027267">
    <property type="entry name" value="AH/BAR_dom_sf"/>
</dbReference>
<dbReference type="AlphaFoldDB" id="A0A8C1Q7C5"/>
<evidence type="ECO:0000256" key="3">
    <source>
        <dbReference type="SAM" id="MobiDB-lite"/>
    </source>
</evidence>
<dbReference type="SMART" id="SM00312">
    <property type="entry name" value="PX"/>
    <property type="match status" value="1"/>
</dbReference>
<dbReference type="PANTHER" id="PTHR10555:SF31">
    <property type="entry name" value="SORTING NEXIN-2"/>
    <property type="match status" value="1"/>
</dbReference>
<dbReference type="Pfam" id="PF00787">
    <property type="entry name" value="PX"/>
    <property type="match status" value="1"/>
</dbReference>
<keyword evidence="2" id="KW-0653">Protein transport</keyword>
<dbReference type="GO" id="GO:0034498">
    <property type="term" value="P:early endosome to Golgi transport"/>
    <property type="evidence" value="ECO:0007669"/>
    <property type="project" value="TreeGrafter"/>
</dbReference>
<dbReference type="Gene3D" id="1.20.1270.60">
    <property type="entry name" value="Arfaptin homology (AH) domain/BAR domain"/>
    <property type="match status" value="1"/>
</dbReference>
<dbReference type="SUPFAM" id="SSF64268">
    <property type="entry name" value="PX domain"/>
    <property type="match status" value="1"/>
</dbReference>
<evidence type="ECO:0000259" key="4">
    <source>
        <dbReference type="PROSITE" id="PS50195"/>
    </source>
</evidence>
<dbReference type="PROSITE" id="PS50195">
    <property type="entry name" value="PX"/>
    <property type="match status" value="1"/>
</dbReference>
<dbReference type="InterPro" id="IPR015404">
    <property type="entry name" value="Vps5_C"/>
</dbReference>
<accession>A0A8C1Q7C5</accession>
<keyword evidence="6" id="KW-1185">Reference proteome</keyword>
<protein>
    <submittedName>
        <fullName evidence="5">Sorting nexin 2</fullName>
    </submittedName>
</protein>
<dbReference type="Proteomes" id="UP000694427">
    <property type="component" value="Unplaced"/>
</dbReference>
<dbReference type="GO" id="GO:0005829">
    <property type="term" value="C:cytosol"/>
    <property type="evidence" value="ECO:0007669"/>
    <property type="project" value="GOC"/>
</dbReference>
<evidence type="ECO:0000313" key="5">
    <source>
        <dbReference type="Ensembl" id="ENSCCRP00010114439.1"/>
    </source>
</evidence>